<evidence type="ECO:0000256" key="4">
    <source>
        <dbReference type="ARBA" id="ARBA00023125"/>
    </source>
</evidence>
<evidence type="ECO:0000256" key="2">
    <source>
        <dbReference type="ARBA" id="ARBA00022898"/>
    </source>
</evidence>
<gene>
    <name evidence="8" type="ORF">GCM10023191_031780</name>
</gene>
<dbReference type="Gene3D" id="3.40.640.10">
    <property type="entry name" value="Type I PLP-dependent aspartate aminotransferase-like (Major domain)"/>
    <property type="match status" value="1"/>
</dbReference>
<evidence type="ECO:0000313" key="8">
    <source>
        <dbReference type="EMBL" id="GAA4493770.1"/>
    </source>
</evidence>
<evidence type="ECO:0000313" key="9">
    <source>
        <dbReference type="Proteomes" id="UP001500503"/>
    </source>
</evidence>
<organism evidence="8 9">
    <name type="scientific">Actinoallomurus oryzae</name>
    <dbReference type="NCBI Taxonomy" id="502180"/>
    <lineage>
        <taxon>Bacteria</taxon>
        <taxon>Bacillati</taxon>
        <taxon>Actinomycetota</taxon>
        <taxon>Actinomycetes</taxon>
        <taxon>Streptosporangiales</taxon>
        <taxon>Thermomonosporaceae</taxon>
        <taxon>Actinoallomurus</taxon>
    </lineage>
</organism>
<dbReference type="RefSeq" id="WP_345463910.1">
    <property type="nucleotide sequence ID" value="NZ_BAABHF010000019.1"/>
</dbReference>
<dbReference type="InterPro" id="IPR004839">
    <property type="entry name" value="Aminotransferase_I/II_large"/>
</dbReference>
<keyword evidence="5" id="KW-0804">Transcription</keyword>
<dbReference type="EMBL" id="BAABHF010000019">
    <property type="protein sequence ID" value="GAA4493770.1"/>
    <property type="molecule type" value="Genomic_DNA"/>
</dbReference>
<keyword evidence="8" id="KW-0032">Aminotransferase</keyword>
<keyword evidence="2" id="KW-0663">Pyridoxal phosphate</keyword>
<evidence type="ECO:0000259" key="7">
    <source>
        <dbReference type="PROSITE" id="PS50949"/>
    </source>
</evidence>
<dbReference type="InterPro" id="IPR015424">
    <property type="entry name" value="PyrdxlP-dep_Trfase"/>
</dbReference>
<accession>A0ABP8PX80</accession>
<dbReference type="InterPro" id="IPR036388">
    <property type="entry name" value="WH-like_DNA-bd_sf"/>
</dbReference>
<dbReference type="SUPFAM" id="SSF46785">
    <property type="entry name" value="Winged helix' DNA-binding domain"/>
    <property type="match status" value="1"/>
</dbReference>
<dbReference type="InterPro" id="IPR036390">
    <property type="entry name" value="WH_DNA-bd_sf"/>
</dbReference>
<feature type="domain" description="HTH gntR-type" evidence="7">
    <location>
        <begin position="26"/>
        <end position="94"/>
    </location>
</feature>
<proteinExistence type="inferred from homology"/>
<evidence type="ECO:0000256" key="5">
    <source>
        <dbReference type="ARBA" id="ARBA00023163"/>
    </source>
</evidence>
<dbReference type="PROSITE" id="PS50949">
    <property type="entry name" value="HTH_GNTR"/>
    <property type="match status" value="1"/>
</dbReference>
<dbReference type="SMART" id="SM00345">
    <property type="entry name" value="HTH_GNTR"/>
    <property type="match status" value="1"/>
</dbReference>
<dbReference type="GO" id="GO:0008483">
    <property type="term" value="F:transaminase activity"/>
    <property type="evidence" value="ECO:0007669"/>
    <property type="project" value="UniProtKB-KW"/>
</dbReference>
<keyword evidence="4" id="KW-0238">DNA-binding</keyword>
<dbReference type="Proteomes" id="UP001500503">
    <property type="component" value="Unassembled WGS sequence"/>
</dbReference>
<dbReference type="Gene3D" id="1.10.10.10">
    <property type="entry name" value="Winged helix-like DNA-binding domain superfamily/Winged helix DNA-binding domain"/>
    <property type="match status" value="1"/>
</dbReference>
<reference evidence="9" key="1">
    <citation type="journal article" date="2019" name="Int. J. Syst. Evol. Microbiol.">
        <title>The Global Catalogue of Microorganisms (GCM) 10K type strain sequencing project: providing services to taxonomists for standard genome sequencing and annotation.</title>
        <authorList>
            <consortium name="The Broad Institute Genomics Platform"/>
            <consortium name="The Broad Institute Genome Sequencing Center for Infectious Disease"/>
            <person name="Wu L."/>
            <person name="Ma J."/>
        </authorList>
    </citation>
    <scope>NUCLEOTIDE SEQUENCE [LARGE SCALE GENOMIC DNA]</scope>
    <source>
        <strain evidence="9">JCM 17933</strain>
    </source>
</reference>
<comment type="caution">
    <text evidence="8">The sequence shown here is derived from an EMBL/GenBank/DDBJ whole genome shotgun (WGS) entry which is preliminary data.</text>
</comment>
<dbReference type="CDD" id="cd07377">
    <property type="entry name" value="WHTH_GntR"/>
    <property type="match status" value="1"/>
</dbReference>
<dbReference type="InterPro" id="IPR000524">
    <property type="entry name" value="Tscrpt_reg_HTH_GntR"/>
</dbReference>
<dbReference type="CDD" id="cd00609">
    <property type="entry name" value="AAT_like"/>
    <property type="match status" value="1"/>
</dbReference>
<feature type="region of interest" description="Disordered" evidence="6">
    <location>
        <begin position="82"/>
        <end position="170"/>
    </location>
</feature>
<dbReference type="PANTHER" id="PTHR46577:SF1">
    <property type="entry name" value="HTH-TYPE TRANSCRIPTIONAL REGULATORY PROTEIN GABR"/>
    <property type="match status" value="1"/>
</dbReference>
<dbReference type="PANTHER" id="PTHR46577">
    <property type="entry name" value="HTH-TYPE TRANSCRIPTIONAL REGULATORY PROTEIN GABR"/>
    <property type="match status" value="1"/>
</dbReference>
<evidence type="ECO:0000256" key="3">
    <source>
        <dbReference type="ARBA" id="ARBA00023015"/>
    </source>
</evidence>
<dbReference type="Pfam" id="PF00155">
    <property type="entry name" value="Aminotran_1_2"/>
    <property type="match status" value="1"/>
</dbReference>
<dbReference type="SUPFAM" id="SSF53383">
    <property type="entry name" value="PLP-dependent transferases"/>
    <property type="match status" value="1"/>
</dbReference>
<name>A0ABP8PX80_9ACTN</name>
<feature type="compositionally biased region" description="Low complexity" evidence="6">
    <location>
        <begin position="110"/>
        <end position="119"/>
    </location>
</feature>
<evidence type="ECO:0000256" key="6">
    <source>
        <dbReference type="SAM" id="MobiDB-lite"/>
    </source>
</evidence>
<keyword evidence="9" id="KW-1185">Reference proteome</keyword>
<protein>
    <submittedName>
        <fullName evidence="8">PLP-dependent aminotransferase family protein</fullName>
    </submittedName>
</protein>
<comment type="similarity">
    <text evidence="1">In the C-terminal section; belongs to the class-I pyridoxal-phosphate-dependent aminotransferase family.</text>
</comment>
<dbReference type="InterPro" id="IPR051446">
    <property type="entry name" value="HTH_trans_reg/aminotransferase"/>
</dbReference>
<sequence length="526" mass="55292">MAGDRTERGGSGLDLHLDLRLEPAEGGVGRALERALREAVGSGRLPAGTRLPGSRGLAADLGLSRGTVVQVYTQLIAEGWLTGTPGSGTRVAGLPAGPGEPPAGRRPWPRARLGVRDASGAGGRSPGGRDALDHGGPGAGSPPDDQVRPGTVLGGHEPMPHQGWADLRPGRPDLSSFPRALWAASVRRAAAAADPGLFDYGELAGVPALRAAVAGYVSRTRGVRVTARTVVVTAGFSHGLALLARTFARLGVRRAGIEDPCLARHRRLLEVAGLETVPLAVDADGADPAALDGGVGAVLLTPAHQHPRGAVLAPGRRTAFVDWARRNGAYVIEDDYDGEFRYDQRPVGALQALAPDRVVYGGTTSKALAPGTRIGWLVVPEELRGPLLDTIEHTAATVPVIDQLALADLIGRGDYDRHIRRLRLAYRRRRTELAERLAAVTPTPLEGISAGLHALLPVASVERERALVTAGVRAGVLTHGLQSSDEWHTTETRTAALILGYATSPPHAWHRTLDLLTELIATVGDR</sequence>
<evidence type="ECO:0000256" key="1">
    <source>
        <dbReference type="ARBA" id="ARBA00005384"/>
    </source>
</evidence>
<dbReference type="InterPro" id="IPR015421">
    <property type="entry name" value="PyrdxlP-dep_Trfase_major"/>
</dbReference>
<dbReference type="Pfam" id="PF00392">
    <property type="entry name" value="GntR"/>
    <property type="match status" value="1"/>
</dbReference>
<keyword evidence="8" id="KW-0808">Transferase</keyword>
<keyword evidence="3" id="KW-0805">Transcription regulation</keyword>